<evidence type="ECO:0008006" key="3">
    <source>
        <dbReference type="Google" id="ProtNLM"/>
    </source>
</evidence>
<evidence type="ECO:0000313" key="2">
    <source>
        <dbReference type="Proteomes" id="UP000199088"/>
    </source>
</evidence>
<accession>A0A1H0ETW6</accession>
<protein>
    <recommendedName>
        <fullName evidence="3">DUF2332 domain-containing protein</fullName>
    </recommendedName>
</protein>
<reference evidence="2" key="1">
    <citation type="submission" date="2016-10" db="EMBL/GenBank/DDBJ databases">
        <authorList>
            <person name="Varghese N."/>
            <person name="Submissions S."/>
        </authorList>
    </citation>
    <scope>NUCLEOTIDE SEQUENCE [LARGE SCALE GENOMIC DNA]</scope>
    <source>
        <strain evidence="2">DSM 45843</strain>
    </source>
</reference>
<organism evidence="1 2">
    <name type="scientific">Klenkia soli</name>
    <dbReference type="NCBI Taxonomy" id="1052260"/>
    <lineage>
        <taxon>Bacteria</taxon>
        <taxon>Bacillati</taxon>
        <taxon>Actinomycetota</taxon>
        <taxon>Actinomycetes</taxon>
        <taxon>Geodermatophilales</taxon>
        <taxon>Geodermatophilaceae</taxon>
        <taxon>Klenkia</taxon>
    </lineage>
</organism>
<evidence type="ECO:0000313" key="1">
    <source>
        <dbReference type="EMBL" id="SDN85821.1"/>
    </source>
</evidence>
<dbReference type="STRING" id="1052260.SAMN05660199_00863"/>
<dbReference type="InterPro" id="IPR011200">
    <property type="entry name" value="UCP012608"/>
</dbReference>
<dbReference type="Proteomes" id="UP000199088">
    <property type="component" value="Unassembled WGS sequence"/>
</dbReference>
<dbReference type="Pfam" id="PF10094">
    <property type="entry name" value="DUF2332"/>
    <property type="match status" value="1"/>
</dbReference>
<proteinExistence type="predicted"/>
<dbReference type="OrthoDB" id="8899077at2"/>
<name>A0A1H0ETW6_9ACTN</name>
<sequence length="326" mass="34366">MPVTDDPGSVLADVARRWRHFAELEAPVRSPHYARLAAGLAGDDDLLGFLAALPPLKCQPNLLLGVLALLHGRAATDPDELRRWVLDDADRVRAEVLARSTQTNEPARCAALLPAIADLPGPLALIEVGASAGLCLHPDRYAYDYRPGGSIGDSPVRITCAVTGSPPLPARLPEVAVRVGIDLNPLDPAADADWLRALVWPGPGHDERVQRLGAAAGIAAQEPARMIAGDLVDALPAVVAGLPAGVTPVVLHTAVLTYLPADRRSAFVDLVRGLPVRWVSQEGPGVLAEIPVPDRAEDDERFLLAVDGCPVAWTAPHGGALDWLPG</sequence>
<dbReference type="EMBL" id="FNIR01000002">
    <property type="protein sequence ID" value="SDN85821.1"/>
    <property type="molecule type" value="Genomic_DNA"/>
</dbReference>
<dbReference type="AlphaFoldDB" id="A0A1H0ETW6"/>
<gene>
    <name evidence="1" type="ORF">SAMN05660199_00863</name>
</gene>
<keyword evidence="2" id="KW-1185">Reference proteome</keyword>